<proteinExistence type="inferred from homology"/>
<comment type="caution">
    <text evidence="8">The sequence shown here is derived from an EMBL/GenBank/DDBJ whole genome shotgun (WGS) entry which is preliminary data.</text>
</comment>
<dbReference type="InterPro" id="IPR006096">
    <property type="entry name" value="Glu/Leu/Phe/Val/Trp_DH_C"/>
</dbReference>
<keyword evidence="3 5" id="KW-0520">NAD</keyword>
<organism evidence="8 9">
    <name type="scientific">Marihabitans asiaticum</name>
    <dbReference type="NCBI Taxonomy" id="415218"/>
    <lineage>
        <taxon>Bacteria</taxon>
        <taxon>Bacillati</taxon>
        <taxon>Actinomycetota</taxon>
        <taxon>Actinomycetes</taxon>
        <taxon>Micrococcales</taxon>
        <taxon>Intrasporangiaceae</taxon>
        <taxon>Marihabitans</taxon>
    </lineage>
</organism>
<feature type="domain" description="Glutamate/phenylalanine/leucine/valine/L-tryptophan dehydrogenase C-terminal" evidence="7">
    <location>
        <begin position="145"/>
        <end position="348"/>
    </location>
</feature>
<feature type="binding site" evidence="5">
    <location>
        <begin position="180"/>
        <end position="185"/>
    </location>
    <ligand>
        <name>NAD(+)</name>
        <dbReference type="ChEBI" id="CHEBI:57540"/>
    </ligand>
</feature>
<evidence type="ECO:0000259" key="7">
    <source>
        <dbReference type="SMART" id="SM00839"/>
    </source>
</evidence>
<evidence type="ECO:0000256" key="5">
    <source>
        <dbReference type="PIRSR" id="PIRSR000188-2"/>
    </source>
</evidence>
<dbReference type="InterPro" id="IPR006097">
    <property type="entry name" value="Glu/Leu/Phe/Val/Trp_DH_dimer"/>
</dbReference>
<dbReference type="SMART" id="SM00839">
    <property type="entry name" value="ELFV_dehydrog"/>
    <property type="match status" value="1"/>
</dbReference>
<keyword evidence="5" id="KW-0547">Nucleotide-binding</keyword>
<feature type="active site" description="Proton donor/acceptor" evidence="4">
    <location>
        <position position="82"/>
    </location>
</feature>
<dbReference type="RefSeq" id="WP_144857259.1">
    <property type="nucleotide sequence ID" value="NZ_BAAAYT010000005.1"/>
</dbReference>
<dbReference type="PRINTS" id="PR00082">
    <property type="entry name" value="GLFDHDRGNASE"/>
</dbReference>
<sequence length="348" mass="35776">MSSTTPDALDLFAGEQVITCRDDATGLRAVIAIDDTTLGPGFGGVRWRPYPSQAAAVAEAQRLAAAMTLKHALADLPYGGAKSVVIADGPLPLDGSPERVRLMEAYSRFIARTGGTYIPGVDMGTTMSDMQTIRDAGARAFCDEVDPGPYTAAGAYAAMRAGVRHRLGSGMDGVRVLVQGAGHVGAALAALAAADGAQVTVSDIDPPRAAAVAESVGGTTVAPDEVIAADCDVLAPCAVARVITSDNVADLKASVVAGAANDTLDTPEVAQQLAAAGVTFVPDFMANAGGVIQVHAGQVGWSEEELRDRLERIGDRVEQVLVGADERDVTPVRAALDLAAAHIESHRR</sequence>
<protein>
    <submittedName>
        <fullName evidence="8">Leucine dehydrogenase</fullName>
    </submittedName>
</protein>
<dbReference type="PANTHER" id="PTHR42722:SF1">
    <property type="entry name" value="VALINE DEHYDROGENASE"/>
    <property type="match status" value="1"/>
</dbReference>
<keyword evidence="2 6" id="KW-0560">Oxidoreductase</keyword>
<keyword evidence="9" id="KW-1185">Reference proteome</keyword>
<dbReference type="Pfam" id="PF02812">
    <property type="entry name" value="ELFV_dehydrog_N"/>
    <property type="match status" value="1"/>
</dbReference>
<dbReference type="Proteomes" id="UP000315628">
    <property type="component" value="Unassembled WGS sequence"/>
</dbReference>
<dbReference type="Gene3D" id="3.40.50.10860">
    <property type="entry name" value="Leucine Dehydrogenase, chain A, domain 1"/>
    <property type="match status" value="1"/>
</dbReference>
<dbReference type="OrthoDB" id="9803297at2"/>
<dbReference type="AlphaFoldDB" id="A0A560W9S8"/>
<dbReference type="InterPro" id="IPR016211">
    <property type="entry name" value="Glu/Phe/Leu/Val/Trp_DH_bac/arc"/>
</dbReference>
<name>A0A560W9S8_9MICO</name>
<dbReference type="SUPFAM" id="SSF51735">
    <property type="entry name" value="NAD(P)-binding Rossmann-fold domains"/>
    <property type="match status" value="1"/>
</dbReference>
<evidence type="ECO:0000256" key="2">
    <source>
        <dbReference type="ARBA" id="ARBA00023002"/>
    </source>
</evidence>
<dbReference type="PIRSF" id="PIRSF000188">
    <property type="entry name" value="Phe_leu_dh"/>
    <property type="match status" value="1"/>
</dbReference>
<dbReference type="GO" id="GO:0006520">
    <property type="term" value="P:amino acid metabolic process"/>
    <property type="evidence" value="ECO:0007669"/>
    <property type="project" value="InterPro"/>
</dbReference>
<evidence type="ECO:0000256" key="1">
    <source>
        <dbReference type="ARBA" id="ARBA00006382"/>
    </source>
</evidence>
<dbReference type="InterPro" id="IPR006095">
    <property type="entry name" value="Glu/Leu/Phe/Val/Trp_DH"/>
</dbReference>
<dbReference type="InterPro" id="IPR036291">
    <property type="entry name" value="NAD(P)-bd_dom_sf"/>
</dbReference>
<reference evidence="8 9" key="1">
    <citation type="submission" date="2019-06" db="EMBL/GenBank/DDBJ databases">
        <title>Sequencing the genomes of 1000 actinobacteria strains.</title>
        <authorList>
            <person name="Klenk H.-P."/>
        </authorList>
    </citation>
    <scope>NUCLEOTIDE SEQUENCE [LARGE SCALE GENOMIC DNA]</scope>
    <source>
        <strain evidence="8 9">DSM 18935</strain>
    </source>
</reference>
<dbReference type="Pfam" id="PF00208">
    <property type="entry name" value="ELFV_dehydrog"/>
    <property type="match status" value="1"/>
</dbReference>
<dbReference type="GO" id="GO:0016639">
    <property type="term" value="F:oxidoreductase activity, acting on the CH-NH2 group of donors, NAD or NADP as acceptor"/>
    <property type="evidence" value="ECO:0007669"/>
    <property type="project" value="InterPro"/>
</dbReference>
<evidence type="ECO:0000256" key="3">
    <source>
        <dbReference type="ARBA" id="ARBA00023027"/>
    </source>
</evidence>
<evidence type="ECO:0000256" key="6">
    <source>
        <dbReference type="RuleBase" id="RU004417"/>
    </source>
</evidence>
<dbReference type="InterPro" id="IPR046346">
    <property type="entry name" value="Aminoacid_DH-like_N_sf"/>
</dbReference>
<evidence type="ECO:0000313" key="8">
    <source>
        <dbReference type="EMBL" id="TWD14379.1"/>
    </source>
</evidence>
<evidence type="ECO:0000313" key="9">
    <source>
        <dbReference type="Proteomes" id="UP000315628"/>
    </source>
</evidence>
<dbReference type="Gene3D" id="3.40.50.720">
    <property type="entry name" value="NAD(P)-binding Rossmann-like Domain"/>
    <property type="match status" value="1"/>
</dbReference>
<dbReference type="SUPFAM" id="SSF53223">
    <property type="entry name" value="Aminoacid dehydrogenase-like, N-terminal domain"/>
    <property type="match status" value="1"/>
</dbReference>
<dbReference type="GO" id="GO:0000166">
    <property type="term" value="F:nucleotide binding"/>
    <property type="evidence" value="ECO:0007669"/>
    <property type="project" value="UniProtKB-KW"/>
</dbReference>
<accession>A0A560W9S8</accession>
<dbReference type="EMBL" id="VIUW01000003">
    <property type="protein sequence ID" value="TWD14379.1"/>
    <property type="molecule type" value="Genomic_DNA"/>
</dbReference>
<dbReference type="PANTHER" id="PTHR42722">
    <property type="entry name" value="LEUCINE DEHYDROGENASE"/>
    <property type="match status" value="1"/>
</dbReference>
<evidence type="ECO:0000256" key="4">
    <source>
        <dbReference type="PIRSR" id="PIRSR000188-1"/>
    </source>
</evidence>
<comment type="similarity">
    <text evidence="1 6">Belongs to the Glu/Leu/Phe/Val dehydrogenases family.</text>
</comment>
<gene>
    <name evidence="8" type="ORF">FB557_1788</name>
</gene>